<dbReference type="InterPro" id="IPR027266">
    <property type="entry name" value="TrmE/GcvT-like"/>
</dbReference>
<dbReference type="RefSeq" id="WP_266062956.1">
    <property type="nucleotide sequence ID" value="NZ_JAPKFM010000021.1"/>
</dbReference>
<evidence type="ECO:0000313" key="2">
    <source>
        <dbReference type="Proteomes" id="UP001143347"/>
    </source>
</evidence>
<reference evidence="1" key="1">
    <citation type="submission" date="2022-10" db="EMBL/GenBank/DDBJ databases">
        <title>WGS of marine actinomycetes from Thailand.</title>
        <authorList>
            <person name="Thawai C."/>
        </authorList>
    </citation>
    <scope>NUCLEOTIDE SEQUENCE</scope>
    <source>
        <strain evidence="1">SW21</strain>
    </source>
</reference>
<accession>A0A9X3D6L9</accession>
<dbReference type="AlphaFoldDB" id="A0A9X3D6L9"/>
<protein>
    <submittedName>
        <fullName evidence="1">Sarcosine oxidase subunit gamma</fullName>
    </submittedName>
</protein>
<comment type="caution">
    <text evidence="1">The sequence shown here is derived from an EMBL/GenBank/DDBJ whole genome shotgun (WGS) entry which is preliminary data.</text>
</comment>
<dbReference type="Pfam" id="PF04268">
    <property type="entry name" value="SoxG"/>
    <property type="match status" value="1"/>
</dbReference>
<organism evidence="1 2">
    <name type="scientific">Gordonia aquimaris</name>
    <dbReference type="NCBI Taxonomy" id="2984863"/>
    <lineage>
        <taxon>Bacteria</taxon>
        <taxon>Bacillati</taxon>
        <taxon>Actinomycetota</taxon>
        <taxon>Actinomycetes</taxon>
        <taxon>Mycobacteriales</taxon>
        <taxon>Gordoniaceae</taxon>
        <taxon>Gordonia</taxon>
    </lineage>
</organism>
<dbReference type="Proteomes" id="UP001143347">
    <property type="component" value="Unassembled WGS sequence"/>
</dbReference>
<dbReference type="InterPro" id="IPR007375">
    <property type="entry name" value="SoxG"/>
</dbReference>
<dbReference type="Gene3D" id="3.30.1360.120">
    <property type="entry name" value="Probable tRNA modification gtpase trme, domain 1"/>
    <property type="match status" value="1"/>
</dbReference>
<dbReference type="EMBL" id="JAPKFM010000021">
    <property type="protein sequence ID" value="MCX2965975.1"/>
    <property type="molecule type" value="Genomic_DNA"/>
</dbReference>
<dbReference type="Gene3D" id="3.30.70.1520">
    <property type="entry name" value="Heterotetrameric sarcosine oxidase"/>
    <property type="match status" value="1"/>
</dbReference>
<evidence type="ECO:0000313" key="1">
    <source>
        <dbReference type="EMBL" id="MCX2965975.1"/>
    </source>
</evidence>
<name>A0A9X3D6L9_9ACTN</name>
<sequence length="188" mass="19756">MADTTIPDLEPTPPLRDWSERFAALAPAILLAETPVAQAVVRPTGPAASTRLELPGVCRMRSTGPETTLWLGPDEFLVYTAGVAPHALTATLGDRAGDSAYVADMSGQRTRLVLGGPHAETILAHGCAVDLSPNAFGDDDVVQTQLAQAGVIMHRVPGGFAIFVRSSFADYLAGWLVDAATEYVATTL</sequence>
<proteinExistence type="predicted"/>
<keyword evidence="2" id="KW-1185">Reference proteome</keyword>
<dbReference type="SUPFAM" id="SSF103025">
    <property type="entry name" value="Folate-binding domain"/>
    <property type="match status" value="1"/>
</dbReference>
<gene>
    <name evidence="1" type="ORF">OSB52_17975</name>
</gene>